<dbReference type="Pfam" id="PF01368">
    <property type="entry name" value="DHH"/>
    <property type="match status" value="1"/>
</dbReference>
<dbReference type="Proteomes" id="UP000178724">
    <property type="component" value="Unassembled WGS sequence"/>
</dbReference>
<evidence type="ECO:0000313" key="9">
    <source>
        <dbReference type="EMBL" id="OGB90520.1"/>
    </source>
</evidence>
<dbReference type="GO" id="GO:0006310">
    <property type="term" value="P:DNA recombination"/>
    <property type="evidence" value="ECO:0007669"/>
    <property type="project" value="InterPro"/>
</dbReference>
<proteinExistence type="inferred from homology"/>
<evidence type="ECO:0000256" key="3">
    <source>
        <dbReference type="ARBA" id="ARBA00022722"/>
    </source>
</evidence>
<evidence type="ECO:0000259" key="8">
    <source>
        <dbReference type="Pfam" id="PF17768"/>
    </source>
</evidence>
<dbReference type="PANTHER" id="PTHR30255">
    <property type="entry name" value="SINGLE-STRANDED-DNA-SPECIFIC EXONUCLEASE RECJ"/>
    <property type="match status" value="1"/>
</dbReference>
<sequence>MKNWTISPPQKEKSAELQSALKINPLIAQILVNRGLAVPAEAASFLSPKLAQLKDPFEIPNIEAAAKRVLLARERGEKVVVYGDYDVDGVSGTVILVHALKFLGLDVSYYIPHRYGEGYGLSVDSVRKIAEAGAKLIVTVDCGISSVAEVAEANKLGLDVVVTDHHNLPDKLPAAFAIVNPKQIVGDHPSKHLAGAGVAFKFAWALLRAAGTNESAYLTSLLDLAALGTISDVVPLTRENRIIAVGGLNLIGQRKRLGVKHLAEAASLSGKISVNHIYFGLAPRINAAGRLEHASKSVELLLSDDPRQAGELARELGRINVRRQELGSSIKAAVFSSLTDAFVEENKLILLSGRDWHPGVIGIVASQVVEAFARPTVLIGVSDGVGRGSARSVEGLNIFGLLNTCRDLFVNFGGHEGAAGFEIVAENIPVFRDRLKAEVDERIKPEDLVPKIEIDAELLPAQISLNLIKSLDVLAPHGEGNPAPSFMMCGLSLSDFKKVGKTGKHLKAWFNKDGIDLEAIGFGMGDLNSPHLSVGNYYDIAFNLESNEYNGFEKAQLSLIDIKENNSSPGPFS</sequence>
<dbReference type="InterPro" id="IPR038763">
    <property type="entry name" value="DHH_sf"/>
</dbReference>
<dbReference type="AlphaFoldDB" id="A0A1F4Q3S2"/>
<dbReference type="PANTHER" id="PTHR30255:SF2">
    <property type="entry name" value="SINGLE-STRANDED-DNA-SPECIFIC EXONUCLEASE RECJ"/>
    <property type="match status" value="1"/>
</dbReference>
<evidence type="ECO:0000256" key="4">
    <source>
        <dbReference type="ARBA" id="ARBA00022801"/>
    </source>
</evidence>
<evidence type="ECO:0000256" key="5">
    <source>
        <dbReference type="ARBA" id="ARBA00022839"/>
    </source>
</evidence>
<dbReference type="SUPFAM" id="SSF64182">
    <property type="entry name" value="DHH phosphoesterases"/>
    <property type="match status" value="1"/>
</dbReference>
<dbReference type="EMBL" id="METM01000007">
    <property type="protein sequence ID" value="OGB90520.1"/>
    <property type="molecule type" value="Genomic_DNA"/>
</dbReference>
<dbReference type="Gene3D" id="3.90.1640.30">
    <property type="match status" value="1"/>
</dbReference>
<evidence type="ECO:0000313" key="10">
    <source>
        <dbReference type="Proteomes" id="UP000178724"/>
    </source>
</evidence>
<comment type="caution">
    <text evidence="9">The sequence shown here is derived from an EMBL/GenBank/DDBJ whole genome shotgun (WGS) entry which is preliminary data.</text>
</comment>
<evidence type="ECO:0000256" key="2">
    <source>
        <dbReference type="ARBA" id="ARBA00019841"/>
    </source>
</evidence>
<dbReference type="NCBIfam" id="TIGR00644">
    <property type="entry name" value="recJ"/>
    <property type="match status" value="1"/>
</dbReference>
<dbReference type="InterPro" id="IPR051673">
    <property type="entry name" value="SSDNA_exonuclease_RecJ"/>
</dbReference>
<evidence type="ECO:0000256" key="1">
    <source>
        <dbReference type="ARBA" id="ARBA00005915"/>
    </source>
</evidence>
<dbReference type="Pfam" id="PF17768">
    <property type="entry name" value="RecJ_OB"/>
    <property type="match status" value="1"/>
</dbReference>
<feature type="domain" description="DHHA1" evidence="7">
    <location>
        <begin position="348"/>
        <end position="439"/>
    </location>
</feature>
<dbReference type="GO" id="GO:0006281">
    <property type="term" value="P:DNA repair"/>
    <property type="evidence" value="ECO:0007669"/>
    <property type="project" value="InterPro"/>
</dbReference>
<keyword evidence="5 9" id="KW-0269">Exonuclease</keyword>
<evidence type="ECO:0000259" key="6">
    <source>
        <dbReference type="Pfam" id="PF01368"/>
    </source>
</evidence>
<dbReference type="GO" id="GO:0008409">
    <property type="term" value="F:5'-3' exonuclease activity"/>
    <property type="evidence" value="ECO:0007669"/>
    <property type="project" value="InterPro"/>
</dbReference>
<feature type="domain" description="RecJ OB" evidence="8">
    <location>
        <begin position="454"/>
        <end position="561"/>
    </location>
</feature>
<dbReference type="Gene3D" id="2.40.50.460">
    <property type="match status" value="1"/>
</dbReference>
<dbReference type="InterPro" id="IPR004610">
    <property type="entry name" value="RecJ"/>
</dbReference>
<dbReference type="Pfam" id="PF02272">
    <property type="entry name" value="DHHA1"/>
    <property type="match status" value="1"/>
</dbReference>
<organism evidence="9 10">
    <name type="scientific">candidate division WOR-1 bacterium RIFCSPHIGHO2_01_FULL_53_15</name>
    <dbReference type="NCBI Taxonomy" id="1802564"/>
    <lineage>
        <taxon>Bacteria</taxon>
        <taxon>Bacillati</taxon>
        <taxon>Saganbacteria</taxon>
    </lineage>
</organism>
<name>A0A1F4Q3S2_UNCSA</name>
<dbReference type="InterPro" id="IPR001667">
    <property type="entry name" value="DDH_dom"/>
</dbReference>
<keyword evidence="3" id="KW-0540">Nuclease</keyword>
<gene>
    <name evidence="9" type="ORF">A2625_03115</name>
</gene>
<protein>
    <recommendedName>
        <fullName evidence="2">Single-stranded-DNA-specific exonuclease RecJ</fullName>
    </recommendedName>
</protein>
<keyword evidence="4" id="KW-0378">Hydrolase</keyword>
<dbReference type="GO" id="GO:0003676">
    <property type="term" value="F:nucleic acid binding"/>
    <property type="evidence" value="ECO:0007669"/>
    <property type="project" value="InterPro"/>
</dbReference>
<dbReference type="InterPro" id="IPR003156">
    <property type="entry name" value="DHHA1_dom"/>
</dbReference>
<reference evidence="9 10" key="1">
    <citation type="journal article" date="2016" name="Nat. Commun.">
        <title>Thousands of microbial genomes shed light on interconnected biogeochemical processes in an aquifer system.</title>
        <authorList>
            <person name="Anantharaman K."/>
            <person name="Brown C.T."/>
            <person name="Hug L.A."/>
            <person name="Sharon I."/>
            <person name="Castelle C.J."/>
            <person name="Probst A.J."/>
            <person name="Thomas B.C."/>
            <person name="Singh A."/>
            <person name="Wilkins M.J."/>
            <person name="Karaoz U."/>
            <person name="Brodie E.L."/>
            <person name="Williams K.H."/>
            <person name="Hubbard S.S."/>
            <person name="Banfield J.F."/>
        </authorList>
    </citation>
    <scope>NUCLEOTIDE SEQUENCE [LARGE SCALE GENOMIC DNA]</scope>
</reference>
<comment type="similarity">
    <text evidence="1">Belongs to the RecJ family.</text>
</comment>
<dbReference type="InterPro" id="IPR041122">
    <property type="entry name" value="RecJ_OB"/>
</dbReference>
<feature type="domain" description="DDH" evidence="6">
    <location>
        <begin position="78"/>
        <end position="229"/>
    </location>
</feature>
<evidence type="ECO:0000259" key="7">
    <source>
        <dbReference type="Pfam" id="PF02272"/>
    </source>
</evidence>
<accession>A0A1F4Q3S2</accession>